<dbReference type="KEGG" id="mfc:BRM9_0465"/>
<evidence type="ECO:0000259" key="1">
    <source>
        <dbReference type="Pfam" id="PF00534"/>
    </source>
</evidence>
<dbReference type="Gene3D" id="3.40.50.2000">
    <property type="entry name" value="Glycogen Phosphorylase B"/>
    <property type="match status" value="2"/>
</dbReference>
<evidence type="ECO:0000313" key="4">
    <source>
        <dbReference type="Proteomes" id="UP000029661"/>
    </source>
</evidence>
<protein>
    <submittedName>
        <fullName evidence="3">Glycosyl transferase GT4 family</fullName>
    </submittedName>
</protein>
<dbReference type="Pfam" id="PF13439">
    <property type="entry name" value="Glyco_transf_4"/>
    <property type="match status" value="1"/>
</dbReference>
<accession>A0A089ZEJ7</accession>
<dbReference type="RefSeq" id="WP_052399940.1">
    <property type="nucleotide sequence ID" value="NZ_CP006933.1"/>
</dbReference>
<feature type="domain" description="Glycosyl transferase family 1" evidence="1">
    <location>
        <begin position="201"/>
        <end position="366"/>
    </location>
</feature>
<dbReference type="InterPro" id="IPR028098">
    <property type="entry name" value="Glyco_trans_4-like_N"/>
</dbReference>
<dbReference type="SUPFAM" id="SSF53756">
    <property type="entry name" value="UDP-Glycosyltransferase/glycogen phosphorylase"/>
    <property type="match status" value="1"/>
</dbReference>
<dbReference type="Proteomes" id="UP000029661">
    <property type="component" value="Chromosome"/>
</dbReference>
<dbReference type="PANTHER" id="PTHR45947:SF15">
    <property type="entry name" value="TEICHURONIC ACID BIOSYNTHESIS GLYCOSYLTRANSFERASE TUAC-RELATED"/>
    <property type="match status" value="1"/>
</dbReference>
<dbReference type="InterPro" id="IPR050194">
    <property type="entry name" value="Glycosyltransferase_grp1"/>
</dbReference>
<evidence type="ECO:0000313" key="3">
    <source>
        <dbReference type="EMBL" id="AIS31290.1"/>
    </source>
</evidence>
<dbReference type="InterPro" id="IPR001296">
    <property type="entry name" value="Glyco_trans_1"/>
</dbReference>
<name>A0A089ZEJ7_METFO</name>
<evidence type="ECO:0000259" key="2">
    <source>
        <dbReference type="Pfam" id="PF13439"/>
    </source>
</evidence>
<dbReference type="GO" id="GO:0016757">
    <property type="term" value="F:glycosyltransferase activity"/>
    <property type="evidence" value="ECO:0007669"/>
    <property type="project" value="InterPro"/>
</dbReference>
<dbReference type="OrthoDB" id="132546at2157"/>
<dbReference type="STRING" id="2162.BRM9_0465"/>
<dbReference type="AlphaFoldDB" id="A0A089ZEJ7"/>
<dbReference type="EMBL" id="CP006933">
    <property type="protein sequence ID" value="AIS31290.1"/>
    <property type="molecule type" value="Genomic_DNA"/>
</dbReference>
<dbReference type="Pfam" id="PF00534">
    <property type="entry name" value="Glycos_transf_1"/>
    <property type="match status" value="1"/>
</dbReference>
<proteinExistence type="predicted"/>
<keyword evidence="3" id="KW-0808">Transferase</keyword>
<dbReference type="PANTHER" id="PTHR45947">
    <property type="entry name" value="SULFOQUINOVOSYL TRANSFERASE SQD2"/>
    <property type="match status" value="1"/>
</dbReference>
<reference evidence="3 4" key="1">
    <citation type="submission" date="2013-12" db="EMBL/GenBank/DDBJ databases">
        <title>The complete genome sequence of Methanobacterium sp. BRM9.</title>
        <authorList>
            <consortium name="Pastoral Greenhouse Gas Research Consortium"/>
            <person name="Kelly W.J."/>
            <person name="Leahy S.C."/>
            <person name="Perry R."/>
            <person name="Li D."/>
            <person name="Altermann E."/>
            <person name="Lambie S.C."/>
            <person name="Attwood G.T."/>
        </authorList>
    </citation>
    <scope>NUCLEOTIDE SEQUENCE [LARGE SCALE GENOMIC DNA]</scope>
    <source>
        <strain evidence="3 4">BRM9</strain>
    </source>
</reference>
<gene>
    <name evidence="3" type="ORF">BRM9_0465</name>
</gene>
<sequence length="395" mass="45247">MKICIVTTMFPKFKGDYYGSFVFDEVKELAKKGFEIHVVTQHNSGIPYEETMDNIHIHRFRWLEPKTFRALVHFKGIMDTFRMITYVISLFFTLIQIIRKYEIQIIHAHSVVPTGFMASIVSKLMHKPLFITAHGMDINNFENSRIFNYFIASSLNSSFKSIAVSEDLAKKMELMVKDKNKVFVLRNAVDTGRFNPTRNKSIRNEFDIKDEDILILFVGYLDEFKGIFELVNAFKVINSENNNVKLMMVGTGPKLQDLLNILTKMSINCEVIFTGRVEPQKIHKYYQAADIFVLPSYTEGLPVSVLEAMACGLPVVATNVGGIPEIITDGLNGFLVPSKNEKELIKKLIVLINNEKLREQFTNNSLKKIKGEFTNKRKISKLIELYNLSAICMVK</sequence>
<organism evidence="3 4">
    <name type="scientific">Methanobacterium formicicum</name>
    <dbReference type="NCBI Taxonomy" id="2162"/>
    <lineage>
        <taxon>Archaea</taxon>
        <taxon>Methanobacteriati</taxon>
        <taxon>Methanobacteriota</taxon>
        <taxon>Methanomada group</taxon>
        <taxon>Methanobacteria</taxon>
        <taxon>Methanobacteriales</taxon>
        <taxon>Methanobacteriaceae</taxon>
        <taxon>Methanobacterium</taxon>
    </lineage>
</organism>
<dbReference type="GeneID" id="25399498"/>
<feature type="domain" description="Glycosyltransferase subfamily 4-like N-terminal" evidence="2">
    <location>
        <begin position="21"/>
        <end position="193"/>
    </location>
</feature>